<dbReference type="InterPro" id="IPR027391">
    <property type="entry name" value="Nol1_Nop2_Fmu_2"/>
</dbReference>
<feature type="domain" description="rRNA small subunit methyltransferase F RNA-binding PUA-like" evidence="1">
    <location>
        <begin position="101"/>
        <end position="150"/>
    </location>
</feature>
<reference evidence="4" key="1">
    <citation type="journal article" date="2015" name="MBio">
        <title>Genome-resolved metagenomic analysis reveals roles for candidate phyla and other microbial community members in biogeochemical transformations in oil reservoirs.</title>
        <authorList>
            <person name="Hu P."/>
            <person name="Tom L."/>
            <person name="Singh A."/>
            <person name="Thomas B.C."/>
            <person name="Baker B.J."/>
            <person name="Piceno Y.M."/>
            <person name="Andersen G.L."/>
            <person name="Banfield J.F."/>
        </authorList>
    </citation>
    <scope>NUCLEOTIDE SEQUENCE [LARGE SCALE GENOMIC DNA]</scope>
    <source>
        <strain evidence="4">56_747</strain>
    </source>
</reference>
<proteinExistence type="predicted"/>
<dbReference type="EMBL" id="LGFT01000009">
    <property type="protein sequence ID" value="KUK45036.1"/>
    <property type="molecule type" value="Genomic_DNA"/>
</dbReference>
<dbReference type="InterPro" id="IPR055546">
    <property type="entry name" value="DUF7122"/>
</dbReference>
<evidence type="ECO:0000313" key="5">
    <source>
        <dbReference type="Proteomes" id="UP000053961"/>
    </source>
</evidence>
<dbReference type="Gene3D" id="3.10.450.720">
    <property type="match status" value="1"/>
</dbReference>
<evidence type="ECO:0000313" key="6">
    <source>
        <dbReference type="Proteomes" id="UP000057043"/>
    </source>
</evidence>
<dbReference type="Pfam" id="PF13636">
    <property type="entry name" value="Methyltranf_PUA"/>
    <property type="match status" value="1"/>
</dbReference>
<sequence length="165" mass="18487">MSQSSLKNRSPFSLLDRAAVVELMESRFGIPPAAFENVSFYRRGRNVWAFSLPEIPNLRCESVGLRFISVRGRVPKPTTYALQLFGRFATKNSIALSTDQAEKFIAGEGQRLDAEVEDGYVVVSYRGDVLGCGLYTRGELASQLPKERRIMNEVRKNCLSDGDCR</sequence>
<protein>
    <submittedName>
        <fullName evidence="3">Uncharacterized protein</fullName>
    </submittedName>
</protein>
<accession>A0A101FV61</accession>
<gene>
    <name evidence="3" type="ORF">XD72_0563</name>
    <name evidence="4" type="ORF">XE07_1272</name>
</gene>
<evidence type="ECO:0000259" key="2">
    <source>
        <dbReference type="Pfam" id="PF23437"/>
    </source>
</evidence>
<dbReference type="AlphaFoldDB" id="A0A101FV61"/>
<dbReference type="EMBL" id="LGHB01000017">
    <property type="protein sequence ID" value="KUK96246.1"/>
    <property type="molecule type" value="Genomic_DNA"/>
</dbReference>
<feature type="domain" description="DUF7122" evidence="2">
    <location>
        <begin position="16"/>
        <end position="64"/>
    </location>
</feature>
<dbReference type="PATRIC" id="fig|301375.6.peg.201"/>
<dbReference type="Pfam" id="PF23437">
    <property type="entry name" value="DUF7122"/>
    <property type="match status" value="1"/>
</dbReference>
<dbReference type="Proteomes" id="UP000057043">
    <property type="component" value="Unassembled WGS sequence"/>
</dbReference>
<evidence type="ECO:0000313" key="3">
    <source>
        <dbReference type="EMBL" id="KUK45036.1"/>
    </source>
</evidence>
<dbReference type="Proteomes" id="UP000053961">
    <property type="component" value="Unassembled WGS sequence"/>
</dbReference>
<comment type="caution">
    <text evidence="3">The sequence shown here is derived from an EMBL/GenBank/DDBJ whole genome shotgun (WGS) entry which is preliminary data.</text>
</comment>
<organism evidence="3 6">
    <name type="scientific">Methanothrix harundinacea</name>
    <dbReference type="NCBI Taxonomy" id="301375"/>
    <lineage>
        <taxon>Archaea</taxon>
        <taxon>Methanobacteriati</taxon>
        <taxon>Methanobacteriota</taxon>
        <taxon>Stenosarchaea group</taxon>
        <taxon>Methanomicrobia</taxon>
        <taxon>Methanotrichales</taxon>
        <taxon>Methanotrichaceae</taxon>
        <taxon>Methanothrix</taxon>
    </lineage>
</organism>
<name>A0A101FV61_9EURY</name>
<evidence type="ECO:0000259" key="1">
    <source>
        <dbReference type="Pfam" id="PF13636"/>
    </source>
</evidence>
<reference evidence="5 6" key="2">
    <citation type="journal article" date="2015" name="MBio">
        <title>Genome-Resolved Metagenomic Analysis Reveals Roles for Candidate Phyla and Other Microbial Community Members in Biogeochemical Transformations in Oil Reservoirs.</title>
        <authorList>
            <person name="Hu P."/>
            <person name="Tom L."/>
            <person name="Singh A."/>
            <person name="Thomas B.C."/>
            <person name="Baker B.J."/>
            <person name="Piceno Y.M."/>
            <person name="Andersen G.L."/>
            <person name="Banfield J.F."/>
        </authorList>
    </citation>
    <scope>NUCLEOTIDE SEQUENCE [LARGE SCALE GENOMIC DNA]</scope>
    <source>
        <strain evidence="3">57_489</strain>
    </source>
</reference>
<evidence type="ECO:0000313" key="4">
    <source>
        <dbReference type="EMBL" id="KUK96246.1"/>
    </source>
</evidence>